<keyword evidence="2" id="KW-1185">Reference proteome</keyword>
<protein>
    <recommendedName>
        <fullName evidence="3">Polyketide cyclase / dehydrase and lipid transport</fullName>
    </recommendedName>
</protein>
<dbReference type="RefSeq" id="WP_206726676.1">
    <property type="nucleotide sequence ID" value="NZ_CP071090.1"/>
</dbReference>
<evidence type="ECO:0008006" key="3">
    <source>
        <dbReference type="Google" id="ProtNLM"/>
    </source>
</evidence>
<accession>A0ABX7P3R5</accession>
<evidence type="ECO:0000313" key="2">
    <source>
        <dbReference type="Proteomes" id="UP000662747"/>
    </source>
</evidence>
<name>A0ABX7P3R5_9BACT</name>
<sequence>MGRQFLWAGDISGICWEVWLTRIYEGPELDPITGEDLEGTHQVTWHLEVVSSKGDCLKVWWEPSSRILGGGPLRGWGGNVIGVLKRHLLRLGRERGRAG</sequence>
<reference evidence="1 2" key="1">
    <citation type="submission" date="2021-02" db="EMBL/GenBank/DDBJ databases">
        <title>De Novo genome assembly of isolated myxobacteria.</title>
        <authorList>
            <person name="Stevens D.C."/>
        </authorList>
    </citation>
    <scope>NUCLEOTIDE SEQUENCE [LARGE SCALE GENOMIC DNA]</scope>
    <source>
        <strain evidence="2">SCPEA02</strain>
    </source>
</reference>
<dbReference type="Proteomes" id="UP000662747">
    <property type="component" value="Chromosome"/>
</dbReference>
<evidence type="ECO:0000313" key="1">
    <source>
        <dbReference type="EMBL" id="QSQ25119.1"/>
    </source>
</evidence>
<dbReference type="EMBL" id="CP071090">
    <property type="protein sequence ID" value="QSQ25119.1"/>
    <property type="molecule type" value="Genomic_DNA"/>
</dbReference>
<proteinExistence type="predicted"/>
<organism evidence="1 2">
    <name type="scientific">Pyxidicoccus parkwayensis</name>
    <dbReference type="NCBI Taxonomy" id="2813578"/>
    <lineage>
        <taxon>Bacteria</taxon>
        <taxon>Pseudomonadati</taxon>
        <taxon>Myxococcota</taxon>
        <taxon>Myxococcia</taxon>
        <taxon>Myxococcales</taxon>
        <taxon>Cystobacterineae</taxon>
        <taxon>Myxococcaceae</taxon>
        <taxon>Pyxidicoccus</taxon>
    </lineage>
</organism>
<gene>
    <name evidence="1" type="ORF">JY651_09390</name>
</gene>